<proteinExistence type="predicted"/>
<dbReference type="AlphaFoldDB" id="A0A2M4CDD7"/>
<name>A0A2M4CDD7_9DIPT</name>
<feature type="chain" id="PRO_5014733908" evidence="1">
    <location>
        <begin position="30"/>
        <end position="74"/>
    </location>
</feature>
<keyword evidence="1" id="KW-0732">Signal</keyword>
<feature type="signal peptide" evidence="1">
    <location>
        <begin position="1"/>
        <end position="29"/>
    </location>
</feature>
<accession>A0A2M4CDD7</accession>
<organism evidence="2">
    <name type="scientific">Anopheles marajoara</name>
    <dbReference type="NCBI Taxonomy" id="58244"/>
    <lineage>
        <taxon>Eukaryota</taxon>
        <taxon>Metazoa</taxon>
        <taxon>Ecdysozoa</taxon>
        <taxon>Arthropoda</taxon>
        <taxon>Hexapoda</taxon>
        <taxon>Insecta</taxon>
        <taxon>Pterygota</taxon>
        <taxon>Neoptera</taxon>
        <taxon>Endopterygota</taxon>
        <taxon>Diptera</taxon>
        <taxon>Nematocera</taxon>
        <taxon>Culicoidea</taxon>
        <taxon>Culicidae</taxon>
        <taxon>Anophelinae</taxon>
        <taxon>Anopheles</taxon>
    </lineage>
</organism>
<dbReference type="EMBL" id="GGFJ01014114">
    <property type="protein sequence ID" value="MBW63255.1"/>
    <property type="molecule type" value="Transcribed_RNA"/>
</dbReference>
<reference evidence="2" key="1">
    <citation type="submission" date="2018-01" db="EMBL/GenBank/DDBJ databases">
        <title>An insight into the sialome of Amazonian anophelines.</title>
        <authorList>
            <person name="Ribeiro J.M."/>
            <person name="Scarpassa V."/>
            <person name="Calvo E."/>
        </authorList>
    </citation>
    <scope>NUCLEOTIDE SEQUENCE</scope>
    <source>
        <tissue evidence="2">Salivary glands</tissue>
    </source>
</reference>
<evidence type="ECO:0000313" key="2">
    <source>
        <dbReference type="EMBL" id="MBW63255.1"/>
    </source>
</evidence>
<sequence>MFPFFFPFLIRYILLHLHSFPACPSEAFAAVWFANLDFLCQSIYQSKKKTLCTFARDVLHPSHTSRSLPSIHPR</sequence>
<protein>
    <submittedName>
        <fullName evidence="2">Putative secreted protein</fullName>
    </submittedName>
</protein>
<evidence type="ECO:0000256" key="1">
    <source>
        <dbReference type="SAM" id="SignalP"/>
    </source>
</evidence>